<keyword evidence="3" id="KW-1185">Reference proteome</keyword>
<dbReference type="EMBL" id="FOKI01000039">
    <property type="protein sequence ID" value="SFB38376.1"/>
    <property type="molecule type" value="Genomic_DNA"/>
</dbReference>
<sequence>MSKRHKGKNAKKNAHNRSAKRTCYKKIVNYFFIFLSFIIVLPDRYETLRLFMKKIIDIFS</sequence>
<gene>
    <name evidence="2" type="ORF">SAMN04488528_10393</name>
</gene>
<evidence type="ECO:0000313" key="3">
    <source>
        <dbReference type="Proteomes" id="UP000198619"/>
    </source>
</evidence>
<organism evidence="2 3">
    <name type="scientific">Clostridium frigidicarnis</name>
    <dbReference type="NCBI Taxonomy" id="84698"/>
    <lineage>
        <taxon>Bacteria</taxon>
        <taxon>Bacillati</taxon>
        <taxon>Bacillota</taxon>
        <taxon>Clostridia</taxon>
        <taxon>Eubacteriales</taxon>
        <taxon>Clostridiaceae</taxon>
        <taxon>Clostridium</taxon>
    </lineage>
</organism>
<accession>A0A1I1ALY3</accession>
<keyword evidence="1" id="KW-0472">Membrane</keyword>
<dbReference type="AlphaFoldDB" id="A0A1I1ALY3"/>
<keyword evidence="1" id="KW-0812">Transmembrane</keyword>
<name>A0A1I1ALY3_9CLOT</name>
<proteinExistence type="predicted"/>
<feature type="transmembrane region" description="Helical" evidence="1">
    <location>
        <begin position="27"/>
        <end position="45"/>
    </location>
</feature>
<keyword evidence="1" id="KW-1133">Transmembrane helix</keyword>
<dbReference type="Proteomes" id="UP000198619">
    <property type="component" value="Unassembled WGS sequence"/>
</dbReference>
<reference evidence="2 3" key="1">
    <citation type="submission" date="2016-10" db="EMBL/GenBank/DDBJ databases">
        <authorList>
            <person name="de Groot N.N."/>
        </authorList>
    </citation>
    <scope>NUCLEOTIDE SEQUENCE [LARGE SCALE GENOMIC DNA]</scope>
    <source>
        <strain evidence="2 3">DSM 12271</strain>
    </source>
</reference>
<evidence type="ECO:0000256" key="1">
    <source>
        <dbReference type="SAM" id="Phobius"/>
    </source>
</evidence>
<evidence type="ECO:0000313" key="2">
    <source>
        <dbReference type="EMBL" id="SFB38376.1"/>
    </source>
</evidence>
<protein>
    <submittedName>
        <fullName evidence="2">Uncharacterized protein</fullName>
    </submittedName>
</protein>